<reference evidence="1 2" key="1">
    <citation type="submission" date="2017-05" db="EMBL/GenBank/DDBJ databases">
        <authorList>
            <person name="Varghese N."/>
            <person name="Submissions S."/>
        </authorList>
    </citation>
    <scope>NUCLEOTIDE SEQUENCE [LARGE SCALE GENOMIC DNA]</scope>
    <source>
        <strain evidence="1 2">SM16</strain>
    </source>
</reference>
<keyword evidence="2" id="KW-1185">Reference proteome</keyword>
<gene>
    <name evidence="1" type="ORF">SAMN06296065_101456</name>
</gene>
<comment type="caution">
    <text evidence="1">The sequence shown here is derived from an EMBL/GenBank/DDBJ whole genome shotgun (WGS) entry which is preliminary data.</text>
</comment>
<proteinExistence type="predicted"/>
<protein>
    <submittedName>
        <fullName evidence="1">Uncharacterized protein</fullName>
    </submittedName>
</protein>
<evidence type="ECO:0000313" key="2">
    <source>
        <dbReference type="Proteomes" id="UP001157910"/>
    </source>
</evidence>
<accession>A0ABY1Q279</accession>
<dbReference type="RefSeq" id="WP_283405016.1">
    <property type="nucleotide sequence ID" value="NZ_FXUI01000001.1"/>
</dbReference>
<evidence type="ECO:0000313" key="1">
    <source>
        <dbReference type="EMBL" id="SMP53664.1"/>
    </source>
</evidence>
<organism evidence="1 2">
    <name type="scientific">Novosphingobium panipatense</name>
    <dbReference type="NCBI Taxonomy" id="428991"/>
    <lineage>
        <taxon>Bacteria</taxon>
        <taxon>Pseudomonadati</taxon>
        <taxon>Pseudomonadota</taxon>
        <taxon>Alphaproteobacteria</taxon>
        <taxon>Sphingomonadales</taxon>
        <taxon>Sphingomonadaceae</taxon>
        <taxon>Novosphingobium</taxon>
    </lineage>
</organism>
<dbReference type="Proteomes" id="UP001157910">
    <property type="component" value="Unassembled WGS sequence"/>
</dbReference>
<dbReference type="EMBL" id="FXUI01000001">
    <property type="protein sequence ID" value="SMP53664.1"/>
    <property type="molecule type" value="Genomic_DNA"/>
</dbReference>
<sequence length="55" mass="5751">MNPFAMGLLGDLFSVSADSGPARSTSAIVSAKLPVPGRPARDVNLVKVVVNVNWK</sequence>
<name>A0ABY1Q279_9SPHN</name>